<name>F0Z7S7_DICPU</name>
<organism evidence="6 7">
    <name type="scientific">Dictyostelium purpureum</name>
    <name type="common">Slime mold</name>
    <dbReference type="NCBI Taxonomy" id="5786"/>
    <lineage>
        <taxon>Eukaryota</taxon>
        <taxon>Amoebozoa</taxon>
        <taxon>Evosea</taxon>
        <taxon>Eumycetozoa</taxon>
        <taxon>Dictyostelia</taxon>
        <taxon>Dictyosteliales</taxon>
        <taxon>Dictyosteliaceae</taxon>
        <taxon>Dictyostelium</taxon>
    </lineage>
</organism>
<dbReference type="AlphaFoldDB" id="F0Z7S7"/>
<evidence type="ECO:0000313" key="6">
    <source>
        <dbReference type="EMBL" id="EGC39996.1"/>
    </source>
</evidence>
<feature type="active site" evidence="4">
    <location>
        <position position="22"/>
    </location>
</feature>
<dbReference type="PANTHER" id="PTHR11717">
    <property type="entry name" value="LOW MOLECULAR WEIGHT PROTEIN TYROSINE PHOSPHATASE"/>
    <property type="match status" value="1"/>
</dbReference>
<evidence type="ECO:0000256" key="4">
    <source>
        <dbReference type="PIRSR" id="PIRSR617867-1"/>
    </source>
</evidence>
<comment type="similarity">
    <text evidence="1">Belongs to the low molecular weight phosphotyrosine protein phosphatase family.</text>
</comment>
<dbReference type="InterPro" id="IPR050438">
    <property type="entry name" value="LMW_PTPase"/>
</dbReference>
<evidence type="ECO:0000259" key="5">
    <source>
        <dbReference type="SMART" id="SM00226"/>
    </source>
</evidence>
<dbReference type="VEuPathDB" id="AmoebaDB:DICPUDRAFT_25972"/>
<proteinExistence type="inferred from homology"/>
<keyword evidence="7" id="KW-1185">Reference proteome</keyword>
<evidence type="ECO:0000256" key="3">
    <source>
        <dbReference type="ARBA" id="ARBA00022912"/>
    </source>
</evidence>
<keyword evidence="2" id="KW-0378">Hydrolase</keyword>
<evidence type="ECO:0000256" key="2">
    <source>
        <dbReference type="ARBA" id="ARBA00022801"/>
    </source>
</evidence>
<dbReference type="CDD" id="cd16343">
    <property type="entry name" value="LMWPTP"/>
    <property type="match status" value="1"/>
</dbReference>
<dbReference type="InParanoid" id="F0Z7S7"/>
<evidence type="ECO:0000313" key="7">
    <source>
        <dbReference type="Proteomes" id="UP000001064"/>
    </source>
</evidence>
<reference evidence="7" key="1">
    <citation type="journal article" date="2011" name="Genome Biol.">
        <title>Comparative genomics of the social amoebae Dictyostelium discoideum and Dictyostelium purpureum.</title>
        <authorList>
            <consortium name="US DOE Joint Genome Institute (JGI-PGF)"/>
            <person name="Sucgang R."/>
            <person name="Kuo A."/>
            <person name="Tian X."/>
            <person name="Salerno W."/>
            <person name="Parikh A."/>
            <person name="Feasley C.L."/>
            <person name="Dalin E."/>
            <person name="Tu H."/>
            <person name="Huang E."/>
            <person name="Barry K."/>
            <person name="Lindquist E."/>
            <person name="Shapiro H."/>
            <person name="Bruce D."/>
            <person name="Schmutz J."/>
            <person name="Salamov A."/>
            <person name="Fey P."/>
            <person name="Gaudet P."/>
            <person name="Anjard C."/>
            <person name="Babu M.M."/>
            <person name="Basu S."/>
            <person name="Bushmanova Y."/>
            <person name="van der Wel H."/>
            <person name="Katoh-Kurasawa M."/>
            <person name="Dinh C."/>
            <person name="Coutinho P.M."/>
            <person name="Saito T."/>
            <person name="Elias M."/>
            <person name="Schaap P."/>
            <person name="Kay R.R."/>
            <person name="Henrissat B."/>
            <person name="Eichinger L."/>
            <person name="Rivero F."/>
            <person name="Putnam N.H."/>
            <person name="West C.M."/>
            <person name="Loomis W.F."/>
            <person name="Chisholm R.L."/>
            <person name="Shaulsky G."/>
            <person name="Strassmann J.E."/>
            <person name="Queller D.C."/>
            <person name="Kuspa A."/>
            <person name="Grigoriev I.V."/>
        </authorList>
    </citation>
    <scope>NUCLEOTIDE SEQUENCE [LARGE SCALE GENOMIC DNA]</scope>
    <source>
        <strain evidence="7">QSDP1</strain>
    </source>
</reference>
<dbReference type="GeneID" id="10509369"/>
<dbReference type="PRINTS" id="PR00719">
    <property type="entry name" value="LMWPTPASE"/>
</dbReference>
<dbReference type="FunCoup" id="F0Z7S7">
    <property type="interactions" value="31"/>
</dbReference>
<dbReference type="InterPro" id="IPR017867">
    <property type="entry name" value="Tyr_phospatase_low_mol_wt"/>
</dbReference>
<keyword evidence="3" id="KW-0904">Protein phosphatase</keyword>
<dbReference type="SUPFAM" id="SSF52788">
    <property type="entry name" value="Phosphotyrosine protein phosphatases I"/>
    <property type="match status" value="1"/>
</dbReference>
<gene>
    <name evidence="6" type="ORF">DICPUDRAFT_25972</name>
</gene>
<feature type="domain" description="Phosphotyrosine protein phosphatase I" evidence="5">
    <location>
        <begin position="10"/>
        <end position="171"/>
    </location>
</feature>
<dbReference type="RefSeq" id="XP_003283499.1">
    <property type="nucleotide sequence ID" value="XM_003283451.1"/>
</dbReference>
<dbReference type="eggNOG" id="KOG3217">
    <property type="taxonomic scope" value="Eukaryota"/>
</dbReference>
<dbReference type="OrthoDB" id="3388at2759"/>
<dbReference type="InterPro" id="IPR023485">
    <property type="entry name" value="Ptyr_pPase"/>
</dbReference>
<dbReference type="Proteomes" id="UP000001064">
    <property type="component" value="Unassembled WGS sequence"/>
</dbReference>
<dbReference type="EMBL" id="GL870948">
    <property type="protein sequence ID" value="EGC39996.1"/>
    <property type="molecule type" value="Genomic_DNA"/>
</dbReference>
<dbReference type="SMART" id="SM00226">
    <property type="entry name" value="LMWPc"/>
    <property type="match status" value="1"/>
</dbReference>
<dbReference type="KEGG" id="dpp:DICPUDRAFT_25972"/>
<sequence>MSASSPPKKTKVLFVCLGNICRSPLGEIILRAMAFDRKQLDLFEIDSCGTSAYHIGETPDHRSVEVSHLNISKSISEEAYQHFKSIPLHKARQLCIEDFSKYDYIFAMDDSNLNNIKSLKGHRSSNAVITRLGTYHTHKKLNVEDPYYGTLKDFHICYNHIHDCLTNFLKDIDQKETNK</sequence>
<dbReference type="STRING" id="5786.F0Z7S7"/>
<dbReference type="InterPro" id="IPR036196">
    <property type="entry name" value="Ptyr_pPase_sf"/>
</dbReference>
<accession>F0Z7S7</accession>
<feature type="active site" description="Nucleophile" evidence="4">
    <location>
        <position position="16"/>
    </location>
</feature>
<dbReference type="PANTHER" id="PTHR11717:SF7">
    <property type="entry name" value="LOW MOLECULAR WEIGHT PHOSPHOTYROSINE PROTEIN PHOSPHATASE"/>
    <property type="match status" value="1"/>
</dbReference>
<feature type="active site" description="Proton donor" evidence="4">
    <location>
        <position position="145"/>
    </location>
</feature>
<dbReference type="OMA" id="VCHGNIC"/>
<dbReference type="Gene3D" id="3.40.50.2300">
    <property type="match status" value="1"/>
</dbReference>
<evidence type="ECO:0000256" key="1">
    <source>
        <dbReference type="ARBA" id="ARBA00011063"/>
    </source>
</evidence>
<protein>
    <recommendedName>
        <fullName evidence="5">Phosphotyrosine protein phosphatase I domain-containing protein</fullName>
    </recommendedName>
</protein>
<dbReference type="Pfam" id="PF01451">
    <property type="entry name" value="LMWPc"/>
    <property type="match status" value="1"/>
</dbReference>
<dbReference type="GO" id="GO:0004725">
    <property type="term" value="F:protein tyrosine phosphatase activity"/>
    <property type="evidence" value="ECO:0000318"/>
    <property type="project" value="GO_Central"/>
</dbReference>